<dbReference type="PROSITE" id="PS50206">
    <property type="entry name" value="RHODANESE_3"/>
    <property type="match status" value="1"/>
</dbReference>
<gene>
    <name evidence="2" type="ORF">CEUSTIGMA_g3232.t1</name>
</gene>
<dbReference type="GO" id="GO:0009507">
    <property type="term" value="C:chloroplast"/>
    <property type="evidence" value="ECO:0007669"/>
    <property type="project" value="TreeGrafter"/>
</dbReference>
<dbReference type="OrthoDB" id="496335at2759"/>
<dbReference type="PANTHER" id="PTHR44920">
    <property type="entry name" value="RHODANESE-LIKE DOMAIN-CONTAINING PROTEIN 14, CHLOROPLASTIC-RELATED"/>
    <property type="match status" value="1"/>
</dbReference>
<feature type="domain" description="Rhodanese" evidence="1">
    <location>
        <begin position="65"/>
        <end position="202"/>
    </location>
</feature>
<dbReference type="AlphaFoldDB" id="A0A250WYL6"/>
<comment type="caution">
    <text evidence="2">The sequence shown here is derived from an EMBL/GenBank/DDBJ whole genome shotgun (WGS) entry which is preliminary data.</text>
</comment>
<protein>
    <recommendedName>
        <fullName evidence="1">Rhodanese domain-containing protein</fullName>
    </recommendedName>
</protein>
<proteinExistence type="predicted"/>
<dbReference type="PANTHER" id="PTHR44920:SF2">
    <property type="entry name" value="RHODANESE DOMAIN-CONTAINING PROTEIN"/>
    <property type="match status" value="1"/>
</dbReference>
<dbReference type="CDD" id="cd00158">
    <property type="entry name" value="RHOD"/>
    <property type="match status" value="1"/>
</dbReference>
<evidence type="ECO:0000313" key="3">
    <source>
        <dbReference type="Proteomes" id="UP000232323"/>
    </source>
</evidence>
<dbReference type="STRING" id="1157962.A0A250WYL6"/>
<dbReference type="SMART" id="SM00450">
    <property type="entry name" value="RHOD"/>
    <property type="match status" value="1"/>
</dbReference>
<organism evidence="2 3">
    <name type="scientific">Chlamydomonas eustigma</name>
    <dbReference type="NCBI Taxonomy" id="1157962"/>
    <lineage>
        <taxon>Eukaryota</taxon>
        <taxon>Viridiplantae</taxon>
        <taxon>Chlorophyta</taxon>
        <taxon>core chlorophytes</taxon>
        <taxon>Chlorophyceae</taxon>
        <taxon>CS clade</taxon>
        <taxon>Chlamydomonadales</taxon>
        <taxon>Chlamydomonadaceae</taxon>
        <taxon>Chlamydomonas</taxon>
    </lineage>
</organism>
<evidence type="ECO:0000259" key="1">
    <source>
        <dbReference type="PROSITE" id="PS50206"/>
    </source>
</evidence>
<sequence length="237" mass="25779">MALQSKTMPVARVRGVHSIKSGSVRAQRVVVVSAEKSSYWPTQYETLVSMGLKSIEPEEAEGLASQGKCLLVDVRPKEAYDESHIPGSVSIPLYQALDWSSGAVLQKALKFMAYSFNGVKPIEPNPNIVQQLQEASEGGKKGLIMLCEAGGTMKPSVNFPQGKASRSLVASYRAYNEAGLTNIMHLNRGLYGWFQAGLPFEGEYKPDVGRTPNAASEPTLKILASARGYEMRPGDKR</sequence>
<dbReference type="InterPro" id="IPR036873">
    <property type="entry name" value="Rhodanese-like_dom_sf"/>
</dbReference>
<dbReference type="InterPro" id="IPR001763">
    <property type="entry name" value="Rhodanese-like_dom"/>
</dbReference>
<dbReference type="SUPFAM" id="SSF52821">
    <property type="entry name" value="Rhodanese/Cell cycle control phosphatase"/>
    <property type="match status" value="1"/>
</dbReference>
<dbReference type="EMBL" id="BEGY01000014">
    <property type="protein sequence ID" value="GAX75789.1"/>
    <property type="molecule type" value="Genomic_DNA"/>
</dbReference>
<dbReference type="InterPro" id="IPR043186">
    <property type="entry name" value="Str14"/>
</dbReference>
<reference evidence="2 3" key="1">
    <citation type="submission" date="2017-08" db="EMBL/GenBank/DDBJ databases">
        <title>Acidophilic green algal genome provides insights into adaptation to an acidic environment.</title>
        <authorList>
            <person name="Hirooka S."/>
            <person name="Hirose Y."/>
            <person name="Kanesaki Y."/>
            <person name="Higuchi S."/>
            <person name="Fujiwara T."/>
            <person name="Onuma R."/>
            <person name="Era A."/>
            <person name="Ohbayashi R."/>
            <person name="Uzuka A."/>
            <person name="Nozaki H."/>
            <person name="Yoshikawa H."/>
            <person name="Miyagishima S.Y."/>
        </authorList>
    </citation>
    <scope>NUCLEOTIDE SEQUENCE [LARGE SCALE GENOMIC DNA]</scope>
    <source>
        <strain evidence="2 3">NIES-2499</strain>
    </source>
</reference>
<name>A0A250WYL6_9CHLO</name>
<keyword evidence="3" id="KW-1185">Reference proteome</keyword>
<accession>A0A250WYL6</accession>
<dbReference type="Proteomes" id="UP000232323">
    <property type="component" value="Unassembled WGS sequence"/>
</dbReference>
<evidence type="ECO:0000313" key="2">
    <source>
        <dbReference type="EMBL" id="GAX75789.1"/>
    </source>
</evidence>
<dbReference type="Pfam" id="PF00581">
    <property type="entry name" value="Rhodanese"/>
    <property type="match status" value="1"/>
</dbReference>
<dbReference type="Gene3D" id="3.40.250.10">
    <property type="entry name" value="Rhodanese-like domain"/>
    <property type="match status" value="1"/>
</dbReference>